<feature type="region of interest" description="Disordered" evidence="1">
    <location>
        <begin position="71"/>
        <end position="106"/>
    </location>
</feature>
<evidence type="ECO:0000313" key="4">
    <source>
        <dbReference type="Proteomes" id="UP001396334"/>
    </source>
</evidence>
<evidence type="ECO:0000256" key="2">
    <source>
        <dbReference type="SAM" id="SignalP"/>
    </source>
</evidence>
<evidence type="ECO:0000313" key="3">
    <source>
        <dbReference type="EMBL" id="KAK8478659.1"/>
    </source>
</evidence>
<organism evidence="3 4">
    <name type="scientific">Hibiscus sabdariffa</name>
    <name type="common">roselle</name>
    <dbReference type="NCBI Taxonomy" id="183260"/>
    <lineage>
        <taxon>Eukaryota</taxon>
        <taxon>Viridiplantae</taxon>
        <taxon>Streptophyta</taxon>
        <taxon>Embryophyta</taxon>
        <taxon>Tracheophyta</taxon>
        <taxon>Spermatophyta</taxon>
        <taxon>Magnoliopsida</taxon>
        <taxon>eudicotyledons</taxon>
        <taxon>Gunneridae</taxon>
        <taxon>Pentapetalae</taxon>
        <taxon>rosids</taxon>
        <taxon>malvids</taxon>
        <taxon>Malvales</taxon>
        <taxon>Malvaceae</taxon>
        <taxon>Malvoideae</taxon>
        <taxon>Hibiscus</taxon>
    </lineage>
</organism>
<keyword evidence="4" id="KW-1185">Reference proteome</keyword>
<sequence length="106" mass="10901">MASAGMKVMMVAMVISMMVHEAHASSCMKACNDSCDSPLCHIGCEWKCIRSNAASFFGPMKAHALHKAPSAALHFPSPSPSPLSSASASPLGQPGGKLKNGMAGVN</sequence>
<proteinExistence type="predicted"/>
<feature type="compositionally biased region" description="Low complexity" evidence="1">
    <location>
        <begin position="71"/>
        <end position="91"/>
    </location>
</feature>
<feature type="chain" id="PRO_5045832938" evidence="2">
    <location>
        <begin position="25"/>
        <end position="106"/>
    </location>
</feature>
<dbReference type="Proteomes" id="UP001396334">
    <property type="component" value="Unassembled WGS sequence"/>
</dbReference>
<feature type="signal peptide" evidence="2">
    <location>
        <begin position="1"/>
        <end position="24"/>
    </location>
</feature>
<protein>
    <submittedName>
        <fullName evidence="3">Uncharacterized protein</fullName>
    </submittedName>
</protein>
<keyword evidence="2" id="KW-0732">Signal</keyword>
<accession>A0ABR1ZET9</accession>
<name>A0ABR1ZET9_9ROSI</name>
<evidence type="ECO:0000256" key="1">
    <source>
        <dbReference type="SAM" id="MobiDB-lite"/>
    </source>
</evidence>
<comment type="caution">
    <text evidence="3">The sequence shown here is derived from an EMBL/GenBank/DDBJ whole genome shotgun (WGS) entry which is preliminary data.</text>
</comment>
<reference evidence="3 4" key="1">
    <citation type="journal article" date="2024" name="G3 (Bethesda)">
        <title>Genome assembly of Hibiscus sabdariffa L. provides insights into metabolisms of medicinal natural products.</title>
        <authorList>
            <person name="Kim T."/>
        </authorList>
    </citation>
    <scope>NUCLEOTIDE SEQUENCE [LARGE SCALE GENOMIC DNA]</scope>
    <source>
        <strain evidence="3">TK-2024</strain>
        <tissue evidence="3">Old leaves</tissue>
    </source>
</reference>
<dbReference type="EMBL" id="JBBPBN010001320">
    <property type="protein sequence ID" value="KAK8478659.1"/>
    <property type="molecule type" value="Genomic_DNA"/>
</dbReference>
<gene>
    <name evidence="3" type="ORF">V6N11_024181</name>
</gene>